<dbReference type="PANTHER" id="PTHR12203:SF35">
    <property type="entry name" value="PROTEIN O-GLUCOSYLTRANSFERASE 1"/>
    <property type="match status" value="1"/>
</dbReference>
<dbReference type="OrthoDB" id="541052at2759"/>
<proteinExistence type="inferred from homology"/>
<gene>
    <name evidence="5" type="ORF">CBER1_11269</name>
</gene>
<feature type="signal peptide" evidence="3">
    <location>
        <begin position="1"/>
        <end position="17"/>
    </location>
</feature>
<dbReference type="SMART" id="SM00672">
    <property type="entry name" value="CAP10"/>
    <property type="match status" value="1"/>
</dbReference>
<keyword evidence="6" id="KW-1185">Reference proteome</keyword>
<organism evidence="5 6">
    <name type="scientific">Cercospora berteroae</name>
    <dbReference type="NCBI Taxonomy" id="357750"/>
    <lineage>
        <taxon>Eukaryota</taxon>
        <taxon>Fungi</taxon>
        <taxon>Dikarya</taxon>
        <taxon>Ascomycota</taxon>
        <taxon>Pezizomycotina</taxon>
        <taxon>Dothideomycetes</taxon>
        <taxon>Dothideomycetidae</taxon>
        <taxon>Mycosphaerellales</taxon>
        <taxon>Mycosphaerellaceae</taxon>
        <taxon>Cercospora</taxon>
    </lineage>
</organism>
<evidence type="ECO:0000259" key="4">
    <source>
        <dbReference type="SMART" id="SM00672"/>
    </source>
</evidence>
<name>A0A2S6BZV6_9PEZI</name>
<comment type="caution">
    <text evidence="5">The sequence shown here is derived from an EMBL/GenBank/DDBJ whole genome shotgun (WGS) entry which is preliminary data.</text>
</comment>
<evidence type="ECO:0000313" key="6">
    <source>
        <dbReference type="Proteomes" id="UP000237631"/>
    </source>
</evidence>
<feature type="domain" description="Glycosyl transferase CAP10" evidence="4">
    <location>
        <begin position="258"/>
        <end position="546"/>
    </location>
</feature>
<dbReference type="EMBL" id="PNEN01001623">
    <property type="protein sequence ID" value="PPJ53015.1"/>
    <property type="molecule type" value="Genomic_DNA"/>
</dbReference>
<feature type="chain" id="PRO_5015759365" description="Glycosyl transferase CAP10 domain-containing protein" evidence="3">
    <location>
        <begin position="18"/>
        <end position="571"/>
    </location>
</feature>
<evidence type="ECO:0000313" key="5">
    <source>
        <dbReference type="EMBL" id="PPJ53015.1"/>
    </source>
</evidence>
<dbReference type="PANTHER" id="PTHR12203">
    <property type="entry name" value="KDEL LYS-ASP-GLU-LEU CONTAINING - RELATED"/>
    <property type="match status" value="1"/>
</dbReference>
<dbReference type="Pfam" id="PF05686">
    <property type="entry name" value="Glyco_transf_90"/>
    <property type="match status" value="1"/>
</dbReference>
<dbReference type="InterPro" id="IPR006598">
    <property type="entry name" value="CAP10"/>
</dbReference>
<dbReference type="GO" id="GO:0016740">
    <property type="term" value="F:transferase activity"/>
    <property type="evidence" value="ECO:0007669"/>
    <property type="project" value="UniProtKB-KW"/>
</dbReference>
<keyword evidence="3" id="KW-0732">Signal</keyword>
<keyword evidence="2" id="KW-0808">Transferase</keyword>
<evidence type="ECO:0000256" key="3">
    <source>
        <dbReference type="SAM" id="SignalP"/>
    </source>
</evidence>
<dbReference type="AlphaFoldDB" id="A0A2S6BZV6"/>
<reference evidence="6" key="1">
    <citation type="journal article" date="2017" name="bioRxiv">
        <title>Conservation of a gene cluster reveals novel cercosporin biosynthetic mechanisms and extends production to the genus Colletotrichum.</title>
        <authorList>
            <person name="de Jonge R."/>
            <person name="Ebert M.K."/>
            <person name="Huitt-Roehl C.R."/>
            <person name="Pal P."/>
            <person name="Suttle J.C."/>
            <person name="Spanner R.E."/>
            <person name="Neubauer J.D."/>
            <person name="Jurick W.M.II."/>
            <person name="Stott K.A."/>
            <person name="Secor G.A."/>
            <person name="Thomma B.P.H.J."/>
            <person name="Van de Peer Y."/>
            <person name="Townsend C.A."/>
            <person name="Bolton M.D."/>
        </authorList>
    </citation>
    <scope>NUCLEOTIDE SEQUENCE [LARGE SCALE GENOMIC DNA]</scope>
    <source>
        <strain evidence="6">CBS538.71</strain>
    </source>
</reference>
<evidence type="ECO:0000256" key="2">
    <source>
        <dbReference type="ARBA" id="ARBA00022679"/>
    </source>
</evidence>
<protein>
    <recommendedName>
        <fullName evidence="4">Glycosyl transferase CAP10 domain-containing protein</fullName>
    </recommendedName>
</protein>
<evidence type="ECO:0000256" key="1">
    <source>
        <dbReference type="ARBA" id="ARBA00010118"/>
    </source>
</evidence>
<dbReference type="Proteomes" id="UP000237631">
    <property type="component" value="Unassembled WGS sequence"/>
</dbReference>
<comment type="similarity">
    <text evidence="1">Belongs to the glycosyltransferase 90 family.</text>
</comment>
<sequence>MTPVWRYAFQALAGALAFRWCFPKQPNPSESIGVLQDRFELLIDRANKSFSAMISARTDTLATTVEAYMLRRHRSPPPGFAEWYRLAVQHDAVIVESFWDPIYEDLDPFSKYSAHELGVMAHIVATTSSPLIDGYVIKNGSVVGTCEPANLPCLQVQAMLGRIADKLPDLVLPFNGHASPRVLADTSTAAHGHQNLRWLNDSPLFTIPHDRLAIMQLACGGNSSLAVFPGDDGSRSIIESVRPGTISVHADAPGDPVVYDPQRWGDVCTQPWLLQMHGALIRPNCLNITTELMPLFSPAKVAGIETAIRYPDSIYWSREPGYHADASRRTPWKAKSNKAFWRGANTGGGHGPEHWQSFHRHRFVALTNATYLSSVKEGRQQGWAERGMPITDRKLQVTREYIDTGFSTIRCRDDAFRSSNQGCSYLDAHFRVLPWQSLSHVLSSYRYLFDLDGNSYSGRFHSLLSSESVVLKATMFREWHDARLLPWLHFVPISNHFGEDLWDVLDFLVTNEIHGEWIAASARRWALQVLRPVDMELYLLRLLLEWSRLVGARAESRNTPAAPSKFESFPA</sequence>
<dbReference type="InterPro" id="IPR051091">
    <property type="entry name" value="O-Glucosyltr/Glycosyltrsf_90"/>
</dbReference>
<accession>A0A2S6BZV6</accession>